<evidence type="ECO:0000256" key="1">
    <source>
        <dbReference type="SAM" id="SignalP"/>
    </source>
</evidence>
<dbReference type="Proteomes" id="UP001612741">
    <property type="component" value="Unassembled WGS sequence"/>
</dbReference>
<organism evidence="2 3">
    <name type="scientific">Nonomuraea typhae</name>
    <dbReference type="NCBI Taxonomy" id="2603600"/>
    <lineage>
        <taxon>Bacteria</taxon>
        <taxon>Bacillati</taxon>
        <taxon>Actinomycetota</taxon>
        <taxon>Actinomycetes</taxon>
        <taxon>Streptosporangiales</taxon>
        <taxon>Streptosporangiaceae</taxon>
        <taxon>Nonomuraea</taxon>
    </lineage>
</organism>
<sequence length="531" mass="57488">MKRTLIAAGGFLLAAGLTTPALAGATSSDPAAEALAKDAKEVTEVLKFWTASNNAALRQATALTYDYKAGGAAMTGGYTADGKPGLVAPIGGEKKKVAKSHNVNFPKTIGKVFFVDAKGGLKWCSATSIQSQHRNLVATAGSCVYDEAGNGHVMDKWVFVPAFYQGKTPYGIFVGKTAYLHYDYANYEDGDRNYAFVTVYNGLNLGTGKTTQVNKAEFDKFVGEKYVDEKEITKAEYDAGVDKYGKDGPYKSKIVDPKTETVAKPAGVNSDETLKPYLAAEGKDGIKAVTFEVTEGAYTSAKKDYENNSQFASETVPISKEDYERLLKEKASGNFPGKLEEVKDGTNVIGWKKTTYWLLKWVKSSTKTVYYVEQYFIRDGGLVSTGRLGDAVGGQGFAYNQPVAKSPIRIFGYPYAEHPDGNKAYTGVTPKTCYGKTSAKNVTWAKYRIEENVALKCAMTPGADGGPWLLKYSNATRLGYINGVTGGFLDTDSNGRIDHSISAYFDGETNTVYRAAEKNWSGDILPGIKKP</sequence>
<dbReference type="SUPFAM" id="SSF50494">
    <property type="entry name" value="Trypsin-like serine proteases"/>
    <property type="match status" value="1"/>
</dbReference>
<dbReference type="InterPro" id="IPR043504">
    <property type="entry name" value="Peptidase_S1_PA_chymotrypsin"/>
</dbReference>
<protein>
    <submittedName>
        <fullName evidence="2">Uncharacterized protein</fullName>
    </submittedName>
</protein>
<dbReference type="EMBL" id="JBITGY010000005">
    <property type="protein sequence ID" value="MFI6499551.1"/>
    <property type="molecule type" value="Genomic_DNA"/>
</dbReference>
<dbReference type="Gene3D" id="2.40.10.10">
    <property type="entry name" value="Trypsin-like serine proteases"/>
    <property type="match status" value="2"/>
</dbReference>
<proteinExistence type="predicted"/>
<keyword evidence="3" id="KW-1185">Reference proteome</keyword>
<evidence type="ECO:0000313" key="2">
    <source>
        <dbReference type="EMBL" id="MFI6499551.1"/>
    </source>
</evidence>
<comment type="caution">
    <text evidence="2">The sequence shown here is derived from an EMBL/GenBank/DDBJ whole genome shotgun (WGS) entry which is preliminary data.</text>
</comment>
<evidence type="ECO:0000313" key="3">
    <source>
        <dbReference type="Proteomes" id="UP001612741"/>
    </source>
</evidence>
<name>A0ABW7YUG7_9ACTN</name>
<dbReference type="InterPro" id="IPR009003">
    <property type="entry name" value="Peptidase_S1_PA"/>
</dbReference>
<keyword evidence="1" id="KW-0732">Signal</keyword>
<reference evidence="2 3" key="1">
    <citation type="submission" date="2024-10" db="EMBL/GenBank/DDBJ databases">
        <title>The Natural Products Discovery Center: Release of the First 8490 Sequenced Strains for Exploring Actinobacteria Biosynthetic Diversity.</title>
        <authorList>
            <person name="Kalkreuter E."/>
            <person name="Kautsar S.A."/>
            <person name="Yang D."/>
            <person name="Bader C.D."/>
            <person name="Teijaro C.N."/>
            <person name="Fluegel L."/>
            <person name="Davis C.M."/>
            <person name="Simpson J.R."/>
            <person name="Lauterbach L."/>
            <person name="Steele A.D."/>
            <person name="Gui C."/>
            <person name="Meng S."/>
            <person name="Li G."/>
            <person name="Viehrig K."/>
            <person name="Ye F."/>
            <person name="Su P."/>
            <person name="Kiefer A.F."/>
            <person name="Nichols A."/>
            <person name="Cepeda A.J."/>
            <person name="Yan W."/>
            <person name="Fan B."/>
            <person name="Jiang Y."/>
            <person name="Adhikari A."/>
            <person name="Zheng C.-J."/>
            <person name="Schuster L."/>
            <person name="Cowan T.M."/>
            <person name="Smanski M.J."/>
            <person name="Chevrette M.G."/>
            <person name="De Carvalho L.P.S."/>
            <person name="Shen B."/>
        </authorList>
    </citation>
    <scope>NUCLEOTIDE SEQUENCE [LARGE SCALE GENOMIC DNA]</scope>
    <source>
        <strain evidence="2 3">NPDC050545</strain>
    </source>
</reference>
<feature type="chain" id="PRO_5045931059" evidence="1">
    <location>
        <begin position="24"/>
        <end position="531"/>
    </location>
</feature>
<accession>A0ABW7YUG7</accession>
<gene>
    <name evidence="2" type="ORF">ACIBG2_19340</name>
</gene>
<feature type="signal peptide" evidence="1">
    <location>
        <begin position="1"/>
        <end position="23"/>
    </location>
</feature>
<dbReference type="RefSeq" id="WP_397082932.1">
    <property type="nucleotide sequence ID" value="NZ_JBITGY010000005.1"/>
</dbReference>